<dbReference type="AlphaFoldDB" id="A0ABD1MN98"/>
<reference evidence="1 2" key="1">
    <citation type="submission" date="2024-08" db="EMBL/GenBank/DDBJ databases">
        <title>Insights into the chromosomal genome structure of Flemingia macrophylla.</title>
        <authorList>
            <person name="Ding Y."/>
            <person name="Zhao Y."/>
            <person name="Bi W."/>
            <person name="Wu M."/>
            <person name="Zhao G."/>
            <person name="Gong Y."/>
            <person name="Li W."/>
            <person name="Zhang P."/>
        </authorList>
    </citation>
    <scope>NUCLEOTIDE SEQUENCE [LARGE SCALE GENOMIC DNA]</scope>
    <source>
        <strain evidence="1">DYQJB</strain>
        <tissue evidence="1">Leaf</tissue>
    </source>
</reference>
<name>A0ABD1MN98_9FABA</name>
<protein>
    <submittedName>
        <fullName evidence="1">Uncharacterized protein</fullName>
    </submittedName>
</protein>
<proteinExistence type="predicted"/>
<organism evidence="1 2">
    <name type="scientific">Flemingia macrophylla</name>
    <dbReference type="NCBI Taxonomy" id="520843"/>
    <lineage>
        <taxon>Eukaryota</taxon>
        <taxon>Viridiplantae</taxon>
        <taxon>Streptophyta</taxon>
        <taxon>Embryophyta</taxon>
        <taxon>Tracheophyta</taxon>
        <taxon>Spermatophyta</taxon>
        <taxon>Magnoliopsida</taxon>
        <taxon>eudicotyledons</taxon>
        <taxon>Gunneridae</taxon>
        <taxon>Pentapetalae</taxon>
        <taxon>rosids</taxon>
        <taxon>fabids</taxon>
        <taxon>Fabales</taxon>
        <taxon>Fabaceae</taxon>
        <taxon>Papilionoideae</taxon>
        <taxon>50 kb inversion clade</taxon>
        <taxon>NPAAA clade</taxon>
        <taxon>indigoferoid/millettioid clade</taxon>
        <taxon>Phaseoleae</taxon>
        <taxon>Flemingia</taxon>
    </lineage>
</organism>
<evidence type="ECO:0000313" key="2">
    <source>
        <dbReference type="Proteomes" id="UP001603857"/>
    </source>
</evidence>
<gene>
    <name evidence="1" type="ORF">Fmac_011454</name>
</gene>
<comment type="caution">
    <text evidence="1">The sequence shown here is derived from an EMBL/GenBank/DDBJ whole genome shotgun (WGS) entry which is preliminary data.</text>
</comment>
<keyword evidence="2" id="KW-1185">Reference proteome</keyword>
<sequence length="60" mass="6666">MKVIGTCGVTTPSFFLYGQYVCRLARFMILKSEMDLINTAGNIQVQMHLFKFISGDDGAS</sequence>
<accession>A0ABD1MN98</accession>
<dbReference type="Proteomes" id="UP001603857">
    <property type="component" value="Unassembled WGS sequence"/>
</dbReference>
<evidence type="ECO:0000313" key="1">
    <source>
        <dbReference type="EMBL" id="KAL2337008.1"/>
    </source>
</evidence>
<dbReference type="EMBL" id="JBGMDY010000004">
    <property type="protein sequence ID" value="KAL2337008.1"/>
    <property type="molecule type" value="Genomic_DNA"/>
</dbReference>